<dbReference type="FunFam" id="3.40.50.2300:FF:000751">
    <property type="match status" value="1"/>
</dbReference>
<dbReference type="AlphaFoldDB" id="A0A6J2YVJ4"/>
<reference evidence="16" key="1">
    <citation type="submission" date="2025-08" db="UniProtKB">
        <authorList>
            <consortium name="RefSeq"/>
        </authorList>
    </citation>
    <scope>IDENTIFICATION</scope>
    <source>
        <tissue evidence="16">Gonads</tissue>
    </source>
</reference>
<dbReference type="InterPro" id="IPR028082">
    <property type="entry name" value="Peripla_BP_I"/>
</dbReference>
<dbReference type="FunFam" id="3.40.50.2300:FF:000063">
    <property type="entry name" value="Gamma-aminobutyric acid type B receptor subunit"/>
    <property type="match status" value="1"/>
</dbReference>
<evidence type="ECO:0000256" key="1">
    <source>
        <dbReference type="ARBA" id="ARBA00004651"/>
    </source>
</evidence>
<dbReference type="PANTHER" id="PTHR10519">
    <property type="entry name" value="GABA-B RECEPTOR"/>
    <property type="match status" value="1"/>
</dbReference>
<keyword evidence="4" id="KW-0732">Signal</keyword>
<dbReference type="CDD" id="cd15047">
    <property type="entry name" value="7tmC_GABA-B-like"/>
    <property type="match status" value="1"/>
</dbReference>
<dbReference type="CDD" id="cd06366">
    <property type="entry name" value="PBP1_GABAb_receptor"/>
    <property type="match status" value="1"/>
</dbReference>
<gene>
    <name evidence="16" type="primary">LOC115890977</name>
</gene>
<dbReference type="InterPro" id="IPR001828">
    <property type="entry name" value="ANF_lig-bd_rcpt"/>
</dbReference>
<feature type="transmembrane region" description="Helical" evidence="13">
    <location>
        <begin position="632"/>
        <end position="653"/>
    </location>
</feature>
<dbReference type="InParanoid" id="A0A6J2YVJ4"/>
<dbReference type="InterPro" id="IPR017978">
    <property type="entry name" value="GPCR_3_C"/>
</dbReference>
<evidence type="ECO:0000256" key="2">
    <source>
        <dbReference type="ARBA" id="ARBA00022475"/>
    </source>
</evidence>
<evidence type="ECO:0000256" key="8">
    <source>
        <dbReference type="ARBA" id="ARBA00023170"/>
    </source>
</evidence>
<feature type="domain" description="G-protein coupled receptors family 3 profile" evidence="14">
    <location>
        <begin position="585"/>
        <end position="789"/>
    </location>
</feature>
<evidence type="ECO:0000256" key="5">
    <source>
        <dbReference type="ARBA" id="ARBA00022989"/>
    </source>
</evidence>
<evidence type="ECO:0000256" key="6">
    <source>
        <dbReference type="ARBA" id="ARBA00023040"/>
    </source>
</evidence>
<feature type="transmembrane region" description="Helical" evidence="13">
    <location>
        <begin position="689"/>
        <end position="711"/>
    </location>
</feature>
<keyword evidence="7 13" id="KW-0472">Membrane</keyword>
<keyword evidence="8 16" id="KW-0675">Receptor</keyword>
<name>A0A6J2YVJ4_SITOR</name>
<sequence>MVFEHPYQRSFCVLFISLAIIVYFTELKQEKKRNNDSTAFKQNEDFSATTNIIPSVVDNRENFAENSSGFIFNTLSFLDDSFDLGNLKIDSWPNEETAGLVYILGLFELTSDEGRTPRGETELMAAKMAVKHVNALNVLPGYKLQLLVNDTKCDPGVAIDRLFHAIYSEKTVTMLLGSGCSNVSEALAHIVPYWNILQVSYGSKSPSLSDTKKFPLFFRTIAPDSSHDIAKVHFIKHFNWQVVATFSESENAYLLPVNKLITDLEKENISCAATVTFSIDNYKDQLKILKSLDIRIIISSFSSKMASKIFCAIYELNMYGNEYVWILERQEDKWWEGTSGCSQVKLKQATEGVITVGDFDKLRRDQLFNETKNETYELYRLLSETGETKNARLAYDAIWTMALTLRESHVGMLEDFNYNNKEMACLFVKTMRNLEFIGISGPIKFTGADRVGDFVISQIQDGRITDVALYDSIKDKLNFACNGCQKIYWYNGLIPIAQRILKETLVNIPNALYIIICGISLMGIAISLVFLYFNMRFRQLKTVKLSSPNLNNIAVVGCILVYISVVLYEVHNITKMWQPYADELCSINVYLLSAGFSLTFGSIFAKTYRVHRLFAYTTAGLVRDKLLKDQHLIGLILIPLFIDTAIMSLWLAVDPLNKRLYNLLLEISPDDPRVVYQPQIGICQCQNTIGWFIALFGYKGLILIMGAYMAWKTRHVKVPALNDSHYIGICVYSCVFCTVIVIVFSFVTDYFILSYIAKTTSILISTTIVVVLMFVPKLKSIFCKVDEEVNIMQTMGLKVEYNTRRFIADDSKEALNRLEIQNRVYKARLEDLDKEIAYLEDLLKNYSSSDLNKAHTEIFHVTADLNYFRIPRSSWPTWDNRTSIKQFSSEHKLNNVKISEKLNILGKLKRLFGSITSLGNNKIDSRQEGSRENEVLRSNPEIFSRLYVPVNQDFGGISSEACVRKSY</sequence>
<keyword evidence="2" id="KW-1003">Cell membrane</keyword>
<feature type="transmembrane region" description="Helical" evidence="13">
    <location>
        <begin position="752"/>
        <end position="775"/>
    </location>
</feature>
<feature type="transmembrane region" description="Helical" evidence="13">
    <location>
        <begin position="6"/>
        <end position="24"/>
    </location>
</feature>
<keyword evidence="15" id="KW-1185">Reference proteome</keyword>
<keyword evidence="10" id="KW-0807">Transducer</keyword>
<evidence type="ECO:0000256" key="13">
    <source>
        <dbReference type="SAM" id="Phobius"/>
    </source>
</evidence>
<dbReference type="Gene3D" id="3.40.50.2300">
    <property type="match status" value="2"/>
</dbReference>
<evidence type="ECO:0000256" key="12">
    <source>
        <dbReference type="SAM" id="Coils"/>
    </source>
</evidence>
<dbReference type="KEGG" id="soy:115890977"/>
<dbReference type="FunCoup" id="A0A6J2YVJ4">
    <property type="interactions" value="45"/>
</dbReference>
<dbReference type="GeneID" id="115890977"/>
<comment type="subcellular location">
    <subcellularLocation>
        <location evidence="1">Cell membrane</location>
        <topology evidence="1">Multi-pass membrane protein</topology>
    </subcellularLocation>
</comment>
<keyword evidence="12" id="KW-0175">Coiled coil</keyword>
<evidence type="ECO:0000256" key="9">
    <source>
        <dbReference type="ARBA" id="ARBA00023180"/>
    </source>
</evidence>
<feature type="transmembrane region" description="Helical" evidence="13">
    <location>
        <begin position="553"/>
        <end position="570"/>
    </location>
</feature>
<dbReference type="GO" id="GO:0038039">
    <property type="term" value="C:G protein-coupled receptor heterodimeric complex"/>
    <property type="evidence" value="ECO:0007669"/>
    <property type="project" value="TreeGrafter"/>
</dbReference>
<dbReference type="InterPro" id="IPR002455">
    <property type="entry name" value="GPCR3_GABA-B"/>
</dbReference>
<dbReference type="Proteomes" id="UP000504635">
    <property type="component" value="Unplaced"/>
</dbReference>
<dbReference type="PANTHER" id="PTHR10519:SF46">
    <property type="entry name" value="METABOTROPIC GABA-B RECEPTOR SUBTYPE 3, ISOFORM A"/>
    <property type="match status" value="1"/>
</dbReference>
<keyword evidence="3 13" id="KW-0812">Transmembrane</keyword>
<organism evidence="15 16">
    <name type="scientific">Sitophilus oryzae</name>
    <name type="common">Rice weevil</name>
    <name type="synonym">Curculio oryzae</name>
    <dbReference type="NCBI Taxonomy" id="7048"/>
    <lineage>
        <taxon>Eukaryota</taxon>
        <taxon>Metazoa</taxon>
        <taxon>Ecdysozoa</taxon>
        <taxon>Arthropoda</taxon>
        <taxon>Hexapoda</taxon>
        <taxon>Insecta</taxon>
        <taxon>Pterygota</taxon>
        <taxon>Neoptera</taxon>
        <taxon>Endopterygota</taxon>
        <taxon>Coleoptera</taxon>
        <taxon>Polyphaga</taxon>
        <taxon>Cucujiformia</taxon>
        <taxon>Curculionidae</taxon>
        <taxon>Dryophthorinae</taxon>
        <taxon>Sitophilus</taxon>
    </lineage>
</organism>
<keyword evidence="5 13" id="KW-1133">Transmembrane helix</keyword>
<evidence type="ECO:0000256" key="4">
    <source>
        <dbReference type="ARBA" id="ARBA00022729"/>
    </source>
</evidence>
<evidence type="ECO:0000256" key="10">
    <source>
        <dbReference type="ARBA" id="ARBA00023224"/>
    </source>
</evidence>
<proteinExistence type="predicted"/>
<feature type="coiled-coil region" evidence="12">
    <location>
        <begin position="808"/>
        <end position="849"/>
    </location>
</feature>
<dbReference type="Pfam" id="PF01094">
    <property type="entry name" value="ANF_receptor"/>
    <property type="match status" value="1"/>
</dbReference>
<evidence type="ECO:0000256" key="11">
    <source>
        <dbReference type="ARBA" id="ARBA00073785"/>
    </source>
</evidence>
<dbReference type="PRINTS" id="PR00248">
    <property type="entry name" value="GPCRMGR"/>
</dbReference>
<dbReference type="PRINTS" id="PR01176">
    <property type="entry name" value="GABABRECEPTR"/>
</dbReference>
<feature type="transmembrane region" description="Helical" evidence="13">
    <location>
        <begin position="511"/>
        <end position="533"/>
    </location>
</feature>
<dbReference type="PRINTS" id="PR01177">
    <property type="entry name" value="GABAB1RECPTR"/>
</dbReference>
<evidence type="ECO:0000256" key="7">
    <source>
        <dbReference type="ARBA" id="ARBA00023136"/>
    </source>
</evidence>
<dbReference type="GO" id="GO:0007214">
    <property type="term" value="P:gamma-aminobutyric acid signaling pathway"/>
    <property type="evidence" value="ECO:0007669"/>
    <property type="project" value="TreeGrafter"/>
</dbReference>
<dbReference type="CTD" id="33248"/>
<dbReference type="InterPro" id="IPR000337">
    <property type="entry name" value="GPCR_3"/>
</dbReference>
<evidence type="ECO:0000256" key="3">
    <source>
        <dbReference type="ARBA" id="ARBA00022692"/>
    </source>
</evidence>
<evidence type="ECO:0000259" key="14">
    <source>
        <dbReference type="PROSITE" id="PS50259"/>
    </source>
</evidence>
<dbReference type="PROSITE" id="PS50259">
    <property type="entry name" value="G_PROTEIN_RECEP_F3_4"/>
    <property type="match status" value="1"/>
</dbReference>
<dbReference type="OrthoDB" id="411630at2759"/>
<dbReference type="GO" id="GO:0004965">
    <property type="term" value="F:G protein-coupled GABA receptor activity"/>
    <property type="evidence" value="ECO:0007669"/>
    <property type="project" value="InterPro"/>
</dbReference>
<evidence type="ECO:0000313" key="16">
    <source>
        <dbReference type="RefSeq" id="XP_030767211.1"/>
    </source>
</evidence>
<accession>A0A6J2YVJ4</accession>
<dbReference type="RefSeq" id="XP_030767211.1">
    <property type="nucleotide sequence ID" value="XM_030911351.1"/>
</dbReference>
<evidence type="ECO:0000313" key="15">
    <source>
        <dbReference type="Proteomes" id="UP000504635"/>
    </source>
</evidence>
<protein>
    <recommendedName>
        <fullName evidence="11">Gamma-aminobutyric acid type B receptor subunit 2</fullName>
    </recommendedName>
</protein>
<dbReference type="SUPFAM" id="SSF53822">
    <property type="entry name" value="Periplasmic binding protein-like I"/>
    <property type="match status" value="1"/>
</dbReference>
<feature type="transmembrane region" description="Helical" evidence="13">
    <location>
        <begin position="723"/>
        <end position="746"/>
    </location>
</feature>
<keyword evidence="9" id="KW-0325">Glycoprotein</keyword>
<keyword evidence="6" id="KW-0297">G-protein coupled receptor</keyword>
<dbReference type="Pfam" id="PF00003">
    <property type="entry name" value="7tm_3"/>
    <property type="match status" value="1"/>
</dbReference>